<keyword evidence="8" id="KW-1185">Reference proteome</keyword>
<name>A0A9X3ESI9_9BACT</name>
<evidence type="ECO:0000256" key="4">
    <source>
        <dbReference type="ARBA" id="ARBA00022840"/>
    </source>
</evidence>
<dbReference type="AlphaFoldDB" id="A0A9X3ESI9"/>
<accession>A0A9X3ESI9</accession>
<evidence type="ECO:0000256" key="1">
    <source>
        <dbReference type="ARBA" id="ARBA00005417"/>
    </source>
</evidence>
<feature type="domain" description="ABC transporter" evidence="6">
    <location>
        <begin position="309"/>
        <end position="550"/>
    </location>
</feature>
<evidence type="ECO:0000313" key="8">
    <source>
        <dbReference type="Proteomes" id="UP001150924"/>
    </source>
</evidence>
<feature type="compositionally biased region" description="Low complexity" evidence="5">
    <location>
        <begin position="729"/>
        <end position="744"/>
    </location>
</feature>
<dbReference type="PANTHER" id="PTHR43335">
    <property type="entry name" value="ABC TRANSPORTER, ATP-BINDING PROTEIN"/>
    <property type="match status" value="1"/>
</dbReference>
<feature type="compositionally biased region" description="Basic residues" evidence="5">
    <location>
        <begin position="773"/>
        <end position="787"/>
    </location>
</feature>
<dbReference type="PROSITE" id="PS50893">
    <property type="entry name" value="ABC_TRANSPORTER_2"/>
    <property type="match status" value="1"/>
</dbReference>
<dbReference type="RefSeq" id="WP_267771076.1">
    <property type="nucleotide sequence ID" value="NZ_JAPNKE010000002.1"/>
</dbReference>
<dbReference type="SUPFAM" id="SSF52540">
    <property type="entry name" value="P-loop containing nucleoside triphosphate hydrolases"/>
    <property type="match status" value="1"/>
</dbReference>
<evidence type="ECO:0000313" key="7">
    <source>
        <dbReference type="EMBL" id="MCY1008445.1"/>
    </source>
</evidence>
<comment type="similarity">
    <text evidence="1">Belongs to the ABC transporter superfamily.</text>
</comment>
<dbReference type="InterPro" id="IPR003593">
    <property type="entry name" value="AAA+_ATPase"/>
</dbReference>
<organism evidence="7 8">
    <name type="scientific">Nannocystis pusilla</name>
    <dbReference type="NCBI Taxonomy" id="889268"/>
    <lineage>
        <taxon>Bacteria</taxon>
        <taxon>Pseudomonadati</taxon>
        <taxon>Myxococcota</taxon>
        <taxon>Polyangia</taxon>
        <taxon>Nannocystales</taxon>
        <taxon>Nannocystaceae</taxon>
        <taxon>Nannocystis</taxon>
    </lineage>
</organism>
<dbReference type="InterPro" id="IPR027417">
    <property type="entry name" value="P-loop_NTPase"/>
</dbReference>
<dbReference type="Pfam" id="PF00005">
    <property type="entry name" value="ABC_tran"/>
    <property type="match status" value="1"/>
</dbReference>
<dbReference type="EMBL" id="JAPNKE010000002">
    <property type="protein sequence ID" value="MCY1008445.1"/>
    <property type="molecule type" value="Genomic_DNA"/>
</dbReference>
<proteinExistence type="inferred from homology"/>
<evidence type="ECO:0000256" key="5">
    <source>
        <dbReference type="SAM" id="MobiDB-lite"/>
    </source>
</evidence>
<sequence>MSAGPLRALLLRALTPDELRRGLSAFAPEDGGLRARLPGPEVGFEALVDAALAALDGPLLGRFLVYLAASRPKLAGELRQVAAQLGVSEPDAFAVASLLSAHRDAAAERKLAELERASATTVGDRHELNLAVADLHRWQREAGERGEASGDRRAAIARRLTNLAASMSAQASSGSLAVEAVAAHPDALRLREEIEAHVRRADGKRAALRLLDLAERFGDPQVRRRALELSARAGTWRTRHVFKARLEASERREWLALLEAILALTDEIVRTAAPGPFEGLGEHWLAASLDAAAHTSLHAGAAPEYGPLVRCDGLALRYRKGAPPVLKDVSLTVFPRTVVAVVGPNGAGKTTFLRVLAGELRVEDGMLSYPQLDPALPRPGDIDWPVVRSRIAHVPQRLPRFRGRLDEYLHTWAGACGLRGGENVDTVDFWLERLGLGHCRQVRWRELSRSLQTRVALARALVGRPRLLLVDEPLVALDPRAQQWFLQDLRDIVSSSSLRLAAVVSSQHIPELEAIADDVVGLREDGAVWFHGGVLDLEQARRGALFEIGGHLEDAARDRLTAQFGPGCLRERECVTLLRVGGHVSRREVLSCCARSASRRCTSATSAARTCACSGGTDREGGDPSPGRRVGGGPRTNAAIRPRGADPPAGAATDADPLDRPRQRAAQPHRRGDREPAAGRGRGPAAHHRFVRVAAAVRGGAVPGAVDPRPDPRFGVVRPAGARADRRAGAAAPRLRGGDPAAAAGRRRLHARPRGPDRGPRRQRRRGPGDRRGRGRLPRRRAGARAG</sequence>
<dbReference type="SMART" id="SM00382">
    <property type="entry name" value="AAA"/>
    <property type="match status" value="1"/>
</dbReference>
<dbReference type="Proteomes" id="UP001150924">
    <property type="component" value="Unassembled WGS sequence"/>
</dbReference>
<keyword evidence="3" id="KW-0547">Nucleotide-binding</keyword>
<dbReference type="Gene3D" id="3.40.50.300">
    <property type="entry name" value="P-loop containing nucleotide triphosphate hydrolases"/>
    <property type="match status" value="1"/>
</dbReference>
<reference evidence="7" key="1">
    <citation type="submission" date="2022-11" db="EMBL/GenBank/DDBJ databases">
        <title>Minimal conservation of predation-associated metabolite biosynthetic gene clusters underscores biosynthetic potential of Myxococcota including descriptions for ten novel species: Archangium lansinium sp. nov., Myxococcus landrumus sp. nov., Nannocystis bai.</title>
        <authorList>
            <person name="Ahearne A."/>
            <person name="Stevens C."/>
            <person name="Phillips K."/>
        </authorList>
    </citation>
    <scope>NUCLEOTIDE SEQUENCE</scope>
    <source>
        <strain evidence="7">Na p29</strain>
    </source>
</reference>
<evidence type="ECO:0000256" key="3">
    <source>
        <dbReference type="ARBA" id="ARBA00022741"/>
    </source>
</evidence>
<dbReference type="InterPro" id="IPR003439">
    <property type="entry name" value="ABC_transporter-like_ATP-bd"/>
</dbReference>
<gene>
    <name evidence="7" type="ORF">OV079_23385</name>
</gene>
<dbReference type="GO" id="GO:0005524">
    <property type="term" value="F:ATP binding"/>
    <property type="evidence" value="ECO:0007669"/>
    <property type="project" value="UniProtKB-KW"/>
</dbReference>
<feature type="region of interest" description="Disordered" evidence="5">
    <location>
        <begin position="611"/>
        <end position="686"/>
    </location>
</feature>
<evidence type="ECO:0000256" key="2">
    <source>
        <dbReference type="ARBA" id="ARBA00022448"/>
    </source>
</evidence>
<feature type="region of interest" description="Disordered" evidence="5">
    <location>
        <begin position="701"/>
        <end position="787"/>
    </location>
</feature>
<comment type="caution">
    <text evidence="7">The sequence shown here is derived from an EMBL/GenBank/DDBJ whole genome shotgun (WGS) entry which is preliminary data.</text>
</comment>
<keyword evidence="4 7" id="KW-0067">ATP-binding</keyword>
<protein>
    <submittedName>
        <fullName evidence="7">ABC transporter ATP-binding protein</fullName>
    </submittedName>
</protein>
<evidence type="ECO:0000259" key="6">
    <source>
        <dbReference type="PROSITE" id="PS50893"/>
    </source>
</evidence>
<keyword evidence="2" id="KW-0813">Transport</keyword>
<dbReference type="GO" id="GO:0016887">
    <property type="term" value="F:ATP hydrolysis activity"/>
    <property type="evidence" value="ECO:0007669"/>
    <property type="project" value="InterPro"/>
</dbReference>
<feature type="compositionally biased region" description="Low complexity" evidence="5">
    <location>
        <begin position="638"/>
        <end position="655"/>
    </location>
</feature>